<sequence length="107" mass="12496">MKNIEMEKKLADGGFTSKEIALLKNRIEKDNTTWHELLVDLRKRFLGGMVFLLVAFFLMGSDFFMRKDSDLLSMLLTLIFTSVVFWFVIPLKLGGKAFLFIRRNSHF</sequence>
<dbReference type="OrthoDB" id="6545106at2"/>
<keyword evidence="1" id="KW-0812">Transmembrane</keyword>
<reference evidence="2 3" key="1">
    <citation type="submission" date="2018-10" db="EMBL/GenBank/DDBJ databases">
        <title>Draft genome sequence for the type isolate of Erwinia psidii, agent causal of bacterial blight in guava (Psidium guajava) and wilt and die-back of Eucalyptus spp.</title>
        <authorList>
            <person name="Hermenegildo P.S."/>
            <person name="Santos S.A."/>
            <person name="Guimaraes L.M.S."/>
            <person name="Vidigal P.M.P."/>
            <person name="Pereira I.C."/>
            <person name="Badel J.L."/>
            <person name="Alfenas-Zerbini P."/>
            <person name="Ferreira M.A.S.V."/>
            <person name="Alfenas A.C."/>
        </authorList>
    </citation>
    <scope>NUCLEOTIDE SEQUENCE [LARGE SCALE GENOMIC DNA]</scope>
    <source>
        <strain evidence="2 3">IBSBF 435</strain>
    </source>
</reference>
<keyword evidence="1" id="KW-0472">Membrane</keyword>
<evidence type="ECO:0000313" key="3">
    <source>
        <dbReference type="Proteomes" id="UP000279457"/>
    </source>
</evidence>
<dbReference type="EMBL" id="RHHM01000014">
    <property type="protein sequence ID" value="RQM37115.1"/>
    <property type="molecule type" value="Genomic_DNA"/>
</dbReference>
<name>A0A3N6UW97_9GAMM</name>
<dbReference type="RefSeq" id="WP_124234227.1">
    <property type="nucleotide sequence ID" value="NZ_RHHM01000014.1"/>
</dbReference>
<protein>
    <submittedName>
        <fullName evidence="2">Uncharacterized protein</fullName>
    </submittedName>
</protein>
<accession>A0A3N6UW97</accession>
<gene>
    <name evidence="2" type="ORF">EB241_17095</name>
</gene>
<feature type="transmembrane region" description="Helical" evidence="1">
    <location>
        <begin position="71"/>
        <end position="93"/>
    </location>
</feature>
<comment type="caution">
    <text evidence="2">The sequence shown here is derived from an EMBL/GenBank/DDBJ whole genome shotgun (WGS) entry which is preliminary data.</text>
</comment>
<keyword evidence="1" id="KW-1133">Transmembrane helix</keyword>
<evidence type="ECO:0000313" key="2">
    <source>
        <dbReference type="EMBL" id="RQM37115.1"/>
    </source>
</evidence>
<feature type="transmembrane region" description="Helical" evidence="1">
    <location>
        <begin position="45"/>
        <end position="65"/>
    </location>
</feature>
<dbReference type="Proteomes" id="UP000279457">
    <property type="component" value="Unassembled WGS sequence"/>
</dbReference>
<dbReference type="AlphaFoldDB" id="A0A3N6UW97"/>
<proteinExistence type="predicted"/>
<evidence type="ECO:0000256" key="1">
    <source>
        <dbReference type="SAM" id="Phobius"/>
    </source>
</evidence>
<organism evidence="2 3">
    <name type="scientific">Erwinia psidii</name>
    <dbReference type="NCBI Taxonomy" id="69224"/>
    <lineage>
        <taxon>Bacteria</taxon>
        <taxon>Pseudomonadati</taxon>
        <taxon>Pseudomonadota</taxon>
        <taxon>Gammaproteobacteria</taxon>
        <taxon>Enterobacterales</taxon>
        <taxon>Erwiniaceae</taxon>
        <taxon>Erwinia</taxon>
    </lineage>
</organism>
<keyword evidence="3" id="KW-1185">Reference proteome</keyword>